<dbReference type="STRING" id="1333845.SAMN04487895_1023"/>
<keyword evidence="6" id="KW-1185">Reference proteome</keyword>
<dbReference type="EMBL" id="FODH01000002">
    <property type="protein sequence ID" value="SEN60932.1"/>
    <property type="molecule type" value="Genomic_DNA"/>
</dbReference>
<dbReference type="Proteomes" id="UP000683429">
    <property type="component" value="Chromosome"/>
</dbReference>
<feature type="transmembrane region" description="Helical" evidence="2">
    <location>
        <begin position="12"/>
        <end position="38"/>
    </location>
</feature>
<feature type="transmembrane region" description="Helical" evidence="2">
    <location>
        <begin position="58"/>
        <end position="79"/>
    </location>
</feature>
<dbReference type="EMBL" id="CP076607">
    <property type="protein sequence ID" value="QWU15787.1"/>
    <property type="molecule type" value="Genomic_DNA"/>
</dbReference>
<feature type="compositionally biased region" description="Polar residues" evidence="1">
    <location>
        <begin position="168"/>
        <end position="183"/>
    </location>
</feature>
<dbReference type="AlphaFoldDB" id="A0A1H8HXY3"/>
<evidence type="ECO:0000313" key="5">
    <source>
        <dbReference type="Proteomes" id="UP000198809"/>
    </source>
</evidence>
<name>A0A1H8HXY3_9BACL</name>
<keyword evidence="2" id="KW-0812">Transmembrane</keyword>
<evidence type="ECO:0000256" key="1">
    <source>
        <dbReference type="SAM" id="MobiDB-lite"/>
    </source>
</evidence>
<organism evidence="4 5">
    <name type="scientific">Paenibacillus sophorae</name>
    <dbReference type="NCBI Taxonomy" id="1333845"/>
    <lineage>
        <taxon>Bacteria</taxon>
        <taxon>Bacillati</taxon>
        <taxon>Bacillota</taxon>
        <taxon>Bacilli</taxon>
        <taxon>Bacillales</taxon>
        <taxon>Paenibacillaceae</taxon>
        <taxon>Paenibacillus</taxon>
    </lineage>
</organism>
<evidence type="ECO:0000256" key="2">
    <source>
        <dbReference type="SAM" id="Phobius"/>
    </source>
</evidence>
<evidence type="ECO:0000313" key="4">
    <source>
        <dbReference type="EMBL" id="SEN60932.1"/>
    </source>
</evidence>
<keyword evidence="2" id="KW-1133">Transmembrane helix</keyword>
<feature type="compositionally biased region" description="Low complexity" evidence="1">
    <location>
        <begin position="128"/>
        <end position="142"/>
    </location>
</feature>
<protein>
    <submittedName>
        <fullName evidence="4">Uncharacterized protein</fullName>
    </submittedName>
</protein>
<gene>
    <name evidence="3" type="ORF">KP014_00410</name>
    <name evidence="4" type="ORF">SAMN04487895_1023</name>
</gene>
<evidence type="ECO:0000313" key="6">
    <source>
        <dbReference type="Proteomes" id="UP000683429"/>
    </source>
</evidence>
<reference evidence="3 6" key="2">
    <citation type="submission" date="2021-06" db="EMBL/GenBank/DDBJ databases">
        <title>Whole genome sequence of Paenibacillus sophorae DSM23020 for comparative genomics.</title>
        <authorList>
            <person name="Kim M.-J."/>
            <person name="Lee G."/>
            <person name="Shin J.-H."/>
        </authorList>
    </citation>
    <scope>NUCLEOTIDE SEQUENCE [LARGE SCALE GENOMIC DNA]</scope>
    <source>
        <strain evidence="3 6">DSM 23020</strain>
    </source>
</reference>
<dbReference type="RefSeq" id="WP_036591627.1">
    <property type="nucleotide sequence ID" value="NZ_CP076607.1"/>
</dbReference>
<proteinExistence type="predicted"/>
<keyword evidence="2" id="KW-0472">Membrane</keyword>
<dbReference type="OrthoDB" id="2663974at2"/>
<sequence>MKRFYTVRLGYLYITGGCALLSGVLLFVVRRIFALLYTCYSPESEALFIRLSNGIINVVGRTPLSVVLYLTCFGLLFMLRSQMLDSDMKTLLRVSEKLAEGGKISELAVRTGGELSEFAANLERIGKSEMASSPESSGSRLSEVPERSPESSGSLPSAVPVRSPISPGLNSSAAPVPHSSSLPKQLGGEDDECREPADWTGGEAIALVLRTKRILRELSAAESEVPDRESALYAHLESAKVELLDMERSLEGRIVP</sequence>
<reference evidence="4 5" key="1">
    <citation type="submission" date="2016-10" db="EMBL/GenBank/DDBJ databases">
        <authorList>
            <person name="de Groot N.N."/>
        </authorList>
    </citation>
    <scope>NUCLEOTIDE SEQUENCE [LARGE SCALE GENOMIC DNA]</scope>
    <source>
        <strain evidence="4 5">CGMCC 1.10238</strain>
    </source>
</reference>
<dbReference type="Proteomes" id="UP000198809">
    <property type="component" value="Unassembled WGS sequence"/>
</dbReference>
<evidence type="ECO:0000313" key="3">
    <source>
        <dbReference type="EMBL" id="QWU15787.1"/>
    </source>
</evidence>
<feature type="region of interest" description="Disordered" evidence="1">
    <location>
        <begin position="128"/>
        <end position="199"/>
    </location>
</feature>
<accession>A0A1H8HXY3</accession>